<evidence type="ECO:0000313" key="2">
    <source>
        <dbReference type="Proteomes" id="UP001187343"/>
    </source>
</evidence>
<protein>
    <submittedName>
        <fullName evidence="1">Uncharacterized protein</fullName>
    </submittedName>
</protein>
<comment type="caution">
    <text evidence="1">The sequence shown here is derived from an EMBL/GenBank/DDBJ whole genome shotgun (WGS) entry which is preliminary data.</text>
</comment>
<proteinExistence type="predicted"/>
<organism evidence="1 2">
    <name type="scientific">Cirrhinus molitorella</name>
    <name type="common">mud carp</name>
    <dbReference type="NCBI Taxonomy" id="172907"/>
    <lineage>
        <taxon>Eukaryota</taxon>
        <taxon>Metazoa</taxon>
        <taxon>Chordata</taxon>
        <taxon>Craniata</taxon>
        <taxon>Vertebrata</taxon>
        <taxon>Euteleostomi</taxon>
        <taxon>Actinopterygii</taxon>
        <taxon>Neopterygii</taxon>
        <taxon>Teleostei</taxon>
        <taxon>Ostariophysi</taxon>
        <taxon>Cypriniformes</taxon>
        <taxon>Cyprinidae</taxon>
        <taxon>Labeoninae</taxon>
        <taxon>Labeonini</taxon>
        <taxon>Cirrhinus</taxon>
    </lineage>
</organism>
<sequence>MINIHISAQSIPIAQNLQTGSGFRHLAPRLLQTLCLKTSPIEFVLFVWMWTHSAMTAVSRRTRSRPPAHQTADL</sequence>
<gene>
    <name evidence="1" type="ORF">Q8A67_023715</name>
</gene>
<reference evidence="1" key="1">
    <citation type="submission" date="2023-08" db="EMBL/GenBank/DDBJ databases">
        <title>Chromosome-level Genome Assembly of mud carp (Cirrhinus molitorella).</title>
        <authorList>
            <person name="Liu H."/>
        </authorList>
    </citation>
    <scope>NUCLEOTIDE SEQUENCE</scope>
    <source>
        <strain evidence="1">Prfri</strain>
        <tissue evidence="1">Muscle</tissue>
    </source>
</reference>
<dbReference type="AlphaFoldDB" id="A0AA88P821"/>
<dbReference type="EMBL" id="JAUYZG010000023">
    <property type="protein sequence ID" value="KAK2871188.1"/>
    <property type="molecule type" value="Genomic_DNA"/>
</dbReference>
<evidence type="ECO:0000313" key="1">
    <source>
        <dbReference type="EMBL" id="KAK2871188.1"/>
    </source>
</evidence>
<keyword evidence="2" id="KW-1185">Reference proteome</keyword>
<name>A0AA88P821_9TELE</name>
<dbReference type="Proteomes" id="UP001187343">
    <property type="component" value="Unassembled WGS sequence"/>
</dbReference>
<accession>A0AA88P821</accession>